<feature type="region of interest" description="Disordered" evidence="1">
    <location>
        <begin position="105"/>
        <end position="157"/>
    </location>
</feature>
<proteinExistence type="predicted"/>
<dbReference type="Proteomes" id="UP000266841">
    <property type="component" value="Unassembled WGS sequence"/>
</dbReference>
<comment type="caution">
    <text evidence="2">The sequence shown here is derived from an EMBL/GenBank/DDBJ whole genome shotgun (WGS) entry which is preliminary data.</text>
</comment>
<gene>
    <name evidence="2" type="ORF">THAOC_29107</name>
</gene>
<keyword evidence="3" id="KW-1185">Reference proteome</keyword>
<evidence type="ECO:0000256" key="1">
    <source>
        <dbReference type="SAM" id="MobiDB-lite"/>
    </source>
</evidence>
<dbReference type="AlphaFoldDB" id="K0RHI1"/>
<feature type="compositionally biased region" description="Basic and acidic residues" evidence="1">
    <location>
        <begin position="21"/>
        <end position="40"/>
    </location>
</feature>
<organism evidence="2 3">
    <name type="scientific">Thalassiosira oceanica</name>
    <name type="common">Marine diatom</name>
    <dbReference type="NCBI Taxonomy" id="159749"/>
    <lineage>
        <taxon>Eukaryota</taxon>
        <taxon>Sar</taxon>
        <taxon>Stramenopiles</taxon>
        <taxon>Ochrophyta</taxon>
        <taxon>Bacillariophyta</taxon>
        <taxon>Coscinodiscophyceae</taxon>
        <taxon>Thalassiosirophycidae</taxon>
        <taxon>Thalassiosirales</taxon>
        <taxon>Thalassiosiraceae</taxon>
        <taxon>Thalassiosira</taxon>
    </lineage>
</organism>
<name>K0RHI1_THAOC</name>
<protein>
    <submittedName>
        <fullName evidence="2">Uncharacterized protein</fullName>
    </submittedName>
</protein>
<sequence>LLIPPEFPGIPIRSCILLDSKERNRGFRSPERKKEREGRFRQLSNHTKLSTGLLGPRGWGTKQSNTPSAGGSRIRKELKPADGAGEYAPTNPSLVDTVKVVDMGEPKLSWPDWNPGHRSSISPRPPPPGDLNLIEYPVQAGRQQPLPHPGIPERAVG</sequence>
<feature type="non-terminal residue" evidence="2">
    <location>
        <position position="1"/>
    </location>
</feature>
<feature type="region of interest" description="Disordered" evidence="1">
    <location>
        <begin position="21"/>
        <end position="92"/>
    </location>
</feature>
<evidence type="ECO:0000313" key="2">
    <source>
        <dbReference type="EMBL" id="EJK51699.1"/>
    </source>
</evidence>
<dbReference type="EMBL" id="AGNL01041184">
    <property type="protein sequence ID" value="EJK51699.1"/>
    <property type="molecule type" value="Genomic_DNA"/>
</dbReference>
<reference evidence="2 3" key="1">
    <citation type="journal article" date="2012" name="Genome Biol.">
        <title>Genome and low-iron response of an oceanic diatom adapted to chronic iron limitation.</title>
        <authorList>
            <person name="Lommer M."/>
            <person name="Specht M."/>
            <person name="Roy A.S."/>
            <person name="Kraemer L."/>
            <person name="Andreson R."/>
            <person name="Gutowska M.A."/>
            <person name="Wolf J."/>
            <person name="Bergner S.V."/>
            <person name="Schilhabel M.B."/>
            <person name="Klostermeier U.C."/>
            <person name="Beiko R.G."/>
            <person name="Rosenstiel P."/>
            <person name="Hippler M."/>
            <person name="Laroche J."/>
        </authorList>
    </citation>
    <scope>NUCLEOTIDE SEQUENCE [LARGE SCALE GENOMIC DNA]</scope>
    <source>
        <strain evidence="2 3">CCMP1005</strain>
    </source>
</reference>
<evidence type="ECO:0000313" key="3">
    <source>
        <dbReference type="Proteomes" id="UP000266841"/>
    </source>
</evidence>
<accession>K0RHI1</accession>